<dbReference type="Proteomes" id="UP001412067">
    <property type="component" value="Unassembled WGS sequence"/>
</dbReference>
<keyword evidence="5 9" id="KW-0378">Hydrolase</keyword>
<keyword evidence="7" id="KW-0961">Cell wall biogenesis/degradation</keyword>
<name>A0ABR2N4A0_9ASPA</name>
<feature type="active site" evidence="8">
    <location>
        <position position="70"/>
    </location>
</feature>
<sequence length="134" mass="14174">MAILFCQGIKVEGATITVPGHSPNTDGIHNHRSTGVSITGSTIATGDDCISFRDGVDNAWMENINCGPGHGISMGSLGNSAGKAGVQNVTVSSVVFSGTQWIQDQDVGHPLCGLRQEHYFSTRHHEQCAEPHCD</sequence>
<dbReference type="PROSITE" id="PS00502">
    <property type="entry name" value="POLYGALACTURONASE"/>
    <property type="match status" value="1"/>
</dbReference>
<organism evidence="10 11">
    <name type="scientific">Platanthera guangdongensis</name>
    <dbReference type="NCBI Taxonomy" id="2320717"/>
    <lineage>
        <taxon>Eukaryota</taxon>
        <taxon>Viridiplantae</taxon>
        <taxon>Streptophyta</taxon>
        <taxon>Embryophyta</taxon>
        <taxon>Tracheophyta</taxon>
        <taxon>Spermatophyta</taxon>
        <taxon>Magnoliopsida</taxon>
        <taxon>Liliopsida</taxon>
        <taxon>Asparagales</taxon>
        <taxon>Orchidaceae</taxon>
        <taxon>Orchidoideae</taxon>
        <taxon>Orchideae</taxon>
        <taxon>Orchidinae</taxon>
        <taxon>Platanthera</taxon>
    </lineage>
</organism>
<dbReference type="InterPro" id="IPR012334">
    <property type="entry name" value="Pectin_lyas_fold"/>
</dbReference>
<dbReference type="Pfam" id="PF00295">
    <property type="entry name" value="Glyco_hydro_28"/>
    <property type="match status" value="1"/>
</dbReference>
<dbReference type="Gene3D" id="2.160.20.10">
    <property type="entry name" value="Single-stranded right-handed beta-helix, Pectin lyase-like"/>
    <property type="match status" value="1"/>
</dbReference>
<gene>
    <name evidence="10" type="ORF">KSP40_PGU003348</name>
</gene>
<evidence type="ECO:0000256" key="5">
    <source>
        <dbReference type="ARBA" id="ARBA00022801"/>
    </source>
</evidence>
<evidence type="ECO:0000256" key="3">
    <source>
        <dbReference type="ARBA" id="ARBA00022512"/>
    </source>
</evidence>
<evidence type="ECO:0000256" key="8">
    <source>
        <dbReference type="PROSITE-ProRule" id="PRU10052"/>
    </source>
</evidence>
<keyword evidence="11" id="KW-1185">Reference proteome</keyword>
<accession>A0ABR2N4A0</accession>
<dbReference type="EMBL" id="JBBWWR010000001">
    <property type="protein sequence ID" value="KAK8970960.1"/>
    <property type="molecule type" value="Genomic_DNA"/>
</dbReference>
<evidence type="ECO:0000256" key="6">
    <source>
        <dbReference type="ARBA" id="ARBA00023295"/>
    </source>
</evidence>
<dbReference type="SUPFAM" id="SSF51126">
    <property type="entry name" value="Pectin lyase-like"/>
    <property type="match status" value="1"/>
</dbReference>
<dbReference type="PANTHER" id="PTHR31375">
    <property type="match status" value="1"/>
</dbReference>
<evidence type="ECO:0000256" key="1">
    <source>
        <dbReference type="ARBA" id="ARBA00004191"/>
    </source>
</evidence>
<dbReference type="InterPro" id="IPR000743">
    <property type="entry name" value="Glyco_hydro_28"/>
</dbReference>
<comment type="similarity">
    <text evidence="2 9">Belongs to the glycosyl hydrolase 28 family.</text>
</comment>
<evidence type="ECO:0000313" key="10">
    <source>
        <dbReference type="EMBL" id="KAK8970960.1"/>
    </source>
</evidence>
<evidence type="ECO:0000256" key="9">
    <source>
        <dbReference type="RuleBase" id="RU361169"/>
    </source>
</evidence>
<keyword evidence="3" id="KW-0134">Cell wall</keyword>
<keyword evidence="4" id="KW-0964">Secreted</keyword>
<proteinExistence type="inferred from homology"/>
<evidence type="ECO:0008006" key="12">
    <source>
        <dbReference type="Google" id="ProtNLM"/>
    </source>
</evidence>
<comment type="subcellular location">
    <subcellularLocation>
        <location evidence="1">Secreted</location>
        <location evidence="1">Cell wall</location>
    </subcellularLocation>
</comment>
<comment type="caution">
    <text evidence="10">The sequence shown here is derived from an EMBL/GenBank/DDBJ whole genome shotgun (WGS) entry which is preliminary data.</text>
</comment>
<protein>
    <recommendedName>
        <fullName evidence="12">Polygalacturonase</fullName>
    </recommendedName>
</protein>
<reference evidence="10 11" key="1">
    <citation type="journal article" date="2022" name="Nat. Plants">
        <title>Genomes of leafy and leafless Platanthera orchids illuminate the evolution of mycoheterotrophy.</title>
        <authorList>
            <person name="Li M.H."/>
            <person name="Liu K.W."/>
            <person name="Li Z."/>
            <person name="Lu H.C."/>
            <person name="Ye Q.L."/>
            <person name="Zhang D."/>
            <person name="Wang J.Y."/>
            <person name="Li Y.F."/>
            <person name="Zhong Z.M."/>
            <person name="Liu X."/>
            <person name="Yu X."/>
            <person name="Liu D.K."/>
            <person name="Tu X.D."/>
            <person name="Liu B."/>
            <person name="Hao Y."/>
            <person name="Liao X.Y."/>
            <person name="Jiang Y.T."/>
            <person name="Sun W.H."/>
            <person name="Chen J."/>
            <person name="Chen Y.Q."/>
            <person name="Ai Y."/>
            <person name="Zhai J.W."/>
            <person name="Wu S.S."/>
            <person name="Zhou Z."/>
            <person name="Hsiao Y.Y."/>
            <person name="Wu W.L."/>
            <person name="Chen Y.Y."/>
            <person name="Lin Y.F."/>
            <person name="Hsu J.L."/>
            <person name="Li C.Y."/>
            <person name="Wang Z.W."/>
            <person name="Zhao X."/>
            <person name="Zhong W.Y."/>
            <person name="Ma X.K."/>
            <person name="Ma L."/>
            <person name="Huang J."/>
            <person name="Chen G.Z."/>
            <person name="Huang M.Z."/>
            <person name="Huang L."/>
            <person name="Peng D.H."/>
            <person name="Luo Y.B."/>
            <person name="Zou S.Q."/>
            <person name="Chen S.P."/>
            <person name="Lan S."/>
            <person name="Tsai W.C."/>
            <person name="Van de Peer Y."/>
            <person name="Liu Z.J."/>
        </authorList>
    </citation>
    <scope>NUCLEOTIDE SEQUENCE [LARGE SCALE GENOMIC DNA]</scope>
    <source>
        <strain evidence="10">Lor288</strain>
    </source>
</reference>
<evidence type="ECO:0000313" key="11">
    <source>
        <dbReference type="Proteomes" id="UP001412067"/>
    </source>
</evidence>
<evidence type="ECO:0000256" key="2">
    <source>
        <dbReference type="ARBA" id="ARBA00008834"/>
    </source>
</evidence>
<evidence type="ECO:0000256" key="4">
    <source>
        <dbReference type="ARBA" id="ARBA00022525"/>
    </source>
</evidence>
<dbReference type="InterPro" id="IPR011050">
    <property type="entry name" value="Pectin_lyase_fold/virulence"/>
</dbReference>
<evidence type="ECO:0000256" key="7">
    <source>
        <dbReference type="ARBA" id="ARBA00023316"/>
    </source>
</evidence>
<keyword evidence="6 9" id="KW-0326">Glycosidase</keyword>